<dbReference type="AlphaFoldDB" id="F0W6N1"/>
<protein>
    <submittedName>
        <fullName evidence="1">AlNc14C25G2519 protein</fullName>
    </submittedName>
</protein>
<reference evidence="1" key="1">
    <citation type="journal article" date="2011" name="PLoS Biol.">
        <title>Gene gain and loss during evolution of obligate parasitism in the white rust pathogen of Arabidopsis thaliana.</title>
        <authorList>
            <person name="Kemen E."/>
            <person name="Gardiner A."/>
            <person name="Schultz-Larsen T."/>
            <person name="Kemen A.C."/>
            <person name="Balmuth A.L."/>
            <person name="Robert-Seilaniantz A."/>
            <person name="Bailey K."/>
            <person name="Holub E."/>
            <person name="Studholme D.J."/>
            <person name="Maclean D."/>
            <person name="Jones J.D."/>
        </authorList>
    </citation>
    <scope>NUCLEOTIDE SEQUENCE</scope>
</reference>
<organism evidence="1">
    <name type="scientific">Albugo laibachii Nc14</name>
    <dbReference type="NCBI Taxonomy" id="890382"/>
    <lineage>
        <taxon>Eukaryota</taxon>
        <taxon>Sar</taxon>
        <taxon>Stramenopiles</taxon>
        <taxon>Oomycota</taxon>
        <taxon>Peronosporomycetes</taxon>
        <taxon>Albuginales</taxon>
        <taxon>Albuginaceae</taxon>
        <taxon>Albugo</taxon>
    </lineage>
</organism>
<dbReference type="EMBL" id="FR824070">
    <property type="protein sequence ID" value="CCA16776.1"/>
    <property type="molecule type" value="Genomic_DNA"/>
</dbReference>
<sequence length="120" mass="13943">MPKITGAISQNFEILSRWKVDKKQIVLFDDQLHNINTTRCCLTTTYAQYSRKRGSCWRCLVTTYKGMVLLNRFETTHEENHEFFMLIFTNEEVKVNACSTNCGDINLSEDCMADPIHVAR</sequence>
<gene>
    <name evidence="1" type="primary">AlNc14C25G2519</name>
    <name evidence="1" type="ORF">ALNC14_029190</name>
</gene>
<reference evidence="1" key="2">
    <citation type="submission" date="2011-02" db="EMBL/GenBank/DDBJ databases">
        <authorList>
            <person name="MacLean D."/>
        </authorList>
    </citation>
    <scope>NUCLEOTIDE SEQUENCE</scope>
</reference>
<proteinExistence type="predicted"/>
<evidence type="ECO:0000313" key="1">
    <source>
        <dbReference type="EMBL" id="CCA16776.1"/>
    </source>
</evidence>
<name>F0W6N1_9STRA</name>
<accession>F0W6N1</accession>
<dbReference type="HOGENOM" id="CLU_2054032_0_0_1"/>